<feature type="domain" description="TadE-like" evidence="2">
    <location>
        <begin position="27"/>
        <end position="69"/>
    </location>
</feature>
<dbReference type="OrthoDB" id="7861242at2"/>
<keyword evidence="4" id="KW-1185">Reference proteome</keyword>
<evidence type="ECO:0000256" key="1">
    <source>
        <dbReference type="SAM" id="Phobius"/>
    </source>
</evidence>
<dbReference type="CDD" id="cd00130">
    <property type="entry name" value="PAS"/>
    <property type="match status" value="1"/>
</dbReference>
<sequence length="184" mass="19581">MTAFLRSPRYPRPPVLTGLTLAREERGAAIVEMALALALPLLLALLMGMLVYGQYFMLAHGVQQAANDARQALLTALEAQGEIGHARISVREAVEAANDALLEMLGVDVAAIRRVSFSALLAIGYRAGFADGLEELFRSGQPVRLASQIVTRDGDAIDVTLTIAEVRGPFASDGAVVLVTQRPA</sequence>
<keyword evidence="1" id="KW-0812">Transmembrane</keyword>
<evidence type="ECO:0000313" key="3">
    <source>
        <dbReference type="EMBL" id="OWQ95781.1"/>
    </source>
</evidence>
<proteinExistence type="predicted"/>
<reference evidence="3 4" key="1">
    <citation type="journal article" date="2010" name="Int. J. Syst. Evol. Microbiol.">
        <title>Sphingopyxis bauzanensis sp. nov., a psychrophilic bacterium isolated from soil.</title>
        <authorList>
            <person name="Zhang D.C."/>
            <person name="Liu H.C."/>
            <person name="Xin Y.H."/>
            <person name="Zhou Y.G."/>
            <person name="Schinner F."/>
            <person name="Margesin R."/>
        </authorList>
    </citation>
    <scope>NUCLEOTIDE SEQUENCE [LARGE SCALE GENOMIC DNA]</scope>
    <source>
        <strain evidence="3 4">DSM 22271</strain>
    </source>
</reference>
<dbReference type="InterPro" id="IPR000014">
    <property type="entry name" value="PAS"/>
</dbReference>
<dbReference type="RefSeq" id="WP_088442248.1">
    <property type="nucleotide sequence ID" value="NZ_BMMC01000002.1"/>
</dbReference>
<evidence type="ECO:0000259" key="2">
    <source>
        <dbReference type="Pfam" id="PF07811"/>
    </source>
</evidence>
<dbReference type="InterPro" id="IPR012495">
    <property type="entry name" value="TadE-like_dom"/>
</dbReference>
<protein>
    <recommendedName>
        <fullName evidence="2">TadE-like domain-containing protein</fullName>
    </recommendedName>
</protein>
<feature type="transmembrane region" description="Helical" evidence="1">
    <location>
        <begin position="29"/>
        <end position="52"/>
    </location>
</feature>
<dbReference type="EMBL" id="NISK01000003">
    <property type="protein sequence ID" value="OWQ95781.1"/>
    <property type="molecule type" value="Genomic_DNA"/>
</dbReference>
<dbReference type="Gene3D" id="3.30.450.20">
    <property type="entry name" value="PAS domain"/>
    <property type="match status" value="1"/>
</dbReference>
<comment type="caution">
    <text evidence="3">The sequence shown here is derived from an EMBL/GenBank/DDBJ whole genome shotgun (WGS) entry which is preliminary data.</text>
</comment>
<dbReference type="InterPro" id="IPR035965">
    <property type="entry name" value="PAS-like_dom_sf"/>
</dbReference>
<keyword evidence="1" id="KW-0472">Membrane</keyword>
<accession>A0A246JRW9</accession>
<dbReference type="AlphaFoldDB" id="A0A246JRW9"/>
<keyword evidence="1" id="KW-1133">Transmembrane helix</keyword>
<name>A0A246JRW9_9SPHN</name>
<dbReference type="Pfam" id="PF07811">
    <property type="entry name" value="TadE"/>
    <property type="match status" value="1"/>
</dbReference>
<gene>
    <name evidence="3" type="ORF">CDQ92_13470</name>
</gene>
<dbReference type="Proteomes" id="UP000197361">
    <property type="component" value="Unassembled WGS sequence"/>
</dbReference>
<evidence type="ECO:0000313" key="4">
    <source>
        <dbReference type="Proteomes" id="UP000197361"/>
    </source>
</evidence>
<dbReference type="SUPFAM" id="SSF55785">
    <property type="entry name" value="PYP-like sensor domain (PAS domain)"/>
    <property type="match status" value="1"/>
</dbReference>
<organism evidence="3 4">
    <name type="scientific">Sphingopyxis bauzanensis</name>
    <dbReference type="NCBI Taxonomy" id="651663"/>
    <lineage>
        <taxon>Bacteria</taxon>
        <taxon>Pseudomonadati</taxon>
        <taxon>Pseudomonadota</taxon>
        <taxon>Alphaproteobacteria</taxon>
        <taxon>Sphingomonadales</taxon>
        <taxon>Sphingomonadaceae</taxon>
        <taxon>Sphingopyxis</taxon>
    </lineage>
</organism>